<proteinExistence type="predicted"/>
<dbReference type="InterPro" id="IPR036568">
    <property type="entry name" value="GGCT-like_sf"/>
</dbReference>
<dbReference type="CDD" id="cd06661">
    <property type="entry name" value="GGCT_like"/>
    <property type="match status" value="1"/>
</dbReference>
<dbReference type="EMBL" id="KC821624">
    <property type="protein sequence ID" value="AGO48926.1"/>
    <property type="molecule type" value="Genomic_DNA"/>
</dbReference>
<dbReference type="GeneID" id="16797501"/>
<dbReference type="InterPro" id="IPR013024">
    <property type="entry name" value="GGCT-like"/>
</dbReference>
<evidence type="ECO:0000313" key="2">
    <source>
        <dbReference type="EMBL" id="AGO48926.1"/>
    </source>
</evidence>
<reference evidence="2 3" key="1">
    <citation type="journal article" date="2013" name="Proc. Natl. Acad. Sci. U.S.A.">
        <title>Twelve previously unknown phage genera are ubiquitous in global oceans.</title>
        <authorList>
            <person name="Holmfeldt K."/>
            <person name="Solonenko N."/>
            <person name="Shah M."/>
            <person name="Corrier K."/>
            <person name="Riemann L."/>
            <person name="Verberkmoes N.C."/>
            <person name="Sullivan M.B."/>
        </authorList>
    </citation>
    <scope>NUCLEOTIDE SEQUENCE [LARGE SCALE GENOMIC DNA]</scope>
    <source>
        <strain evidence="2">Phi14:2</strain>
    </source>
</reference>
<feature type="domain" description="Gamma-glutamylcyclotransferase AIG2-like" evidence="1">
    <location>
        <begin position="24"/>
        <end position="146"/>
    </location>
</feature>
<evidence type="ECO:0000259" key="1">
    <source>
        <dbReference type="Pfam" id="PF06094"/>
    </source>
</evidence>
<keyword evidence="2" id="KW-0808">Transferase</keyword>
<protein>
    <submittedName>
        <fullName evidence="2">Gamma-glutamyl cyclotransferase</fullName>
    </submittedName>
</protein>
<dbReference type="Pfam" id="PF06094">
    <property type="entry name" value="GGACT"/>
    <property type="match status" value="1"/>
</dbReference>
<dbReference type="Proteomes" id="UP000014725">
    <property type="component" value="Segment"/>
</dbReference>
<name>S0A0M5_9CAUD</name>
<accession>S0A0M5</accession>
<dbReference type="InterPro" id="IPR009288">
    <property type="entry name" value="AIG2-like_dom"/>
</dbReference>
<sequence>MTEMDSKLEEIKEKYGKNSILVGVYGTLRTDQSNHALLKGNSTRLGLVETDPEYTLYHLGGFPGLVKNGETSVVLEVFVVPSTRVQQNLDYLEGYRGEEFNDPENPHSNMYNKELIDTEFGPTYIYIYNARPGRVSQRIIESGDWIKRNEKAPETETKIAN</sequence>
<dbReference type="Gene3D" id="3.10.490.10">
    <property type="entry name" value="Gamma-glutamyl cyclotransferase-like"/>
    <property type="match status" value="1"/>
</dbReference>
<dbReference type="GO" id="GO:0016740">
    <property type="term" value="F:transferase activity"/>
    <property type="evidence" value="ECO:0007669"/>
    <property type="project" value="UniProtKB-KW"/>
</dbReference>
<keyword evidence="3" id="KW-1185">Reference proteome</keyword>
<dbReference type="KEGG" id="vg:16797501"/>
<gene>
    <name evidence="2" type="ORF">Phi14:2_gp048</name>
</gene>
<evidence type="ECO:0000313" key="3">
    <source>
        <dbReference type="Proteomes" id="UP000014725"/>
    </source>
</evidence>
<dbReference type="SUPFAM" id="SSF110857">
    <property type="entry name" value="Gamma-glutamyl cyclotransferase-like"/>
    <property type="match status" value="1"/>
</dbReference>
<reference evidence="3" key="2">
    <citation type="submission" date="2013-03" db="EMBL/GenBank/DDBJ databases">
        <title>The Cellulophaga phages: a novel, diverse, and globally ubiquitous model system.</title>
        <authorList>
            <person name="Holmfeldt K."/>
            <person name="Solonenko N."/>
            <person name="Shah M."/>
            <person name="Corrier K."/>
            <person name="Riemann L."/>
            <person name="VerBerkmoes N.C."/>
            <person name="Sullivan M.B."/>
        </authorList>
    </citation>
    <scope>NUCLEOTIDE SEQUENCE [LARGE SCALE GENOMIC DNA]</scope>
</reference>
<organism evidence="2 3">
    <name type="scientific">Cellulophaga phage phi14:2</name>
    <dbReference type="NCBI Taxonomy" id="1327990"/>
    <lineage>
        <taxon>Viruses</taxon>
        <taxon>Duplodnaviria</taxon>
        <taxon>Heunggongvirae</taxon>
        <taxon>Uroviricota</taxon>
        <taxon>Caudoviricetes</taxon>
        <taxon>Crassvirales</taxon>
        <taxon>Steigviridae</taxon>
        <taxon>Asinivirinae</taxon>
        <taxon>Akihdevirus</taxon>
        <taxon>Akihdevirus balticus</taxon>
    </lineage>
</organism>